<dbReference type="InterPro" id="IPR000700">
    <property type="entry name" value="PAS-assoc_C"/>
</dbReference>
<evidence type="ECO:0000313" key="6">
    <source>
        <dbReference type="EMBL" id="MBW8185471.1"/>
    </source>
</evidence>
<accession>A0ABS7E709</accession>
<reference evidence="6 7" key="1">
    <citation type="submission" date="2021-07" db="EMBL/GenBank/DDBJ databases">
        <title>Shewanella sp. nov, isolated from SCS.</title>
        <authorList>
            <person name="Cao W.R."/>
        </authorList>
    </citation>
    <scope>NUCLEOTIDE SEQUENCE [LARGE SCALE GENOMIC DNA]</scope>
    <source>
        <strain evidence="6 7">NR704-98</strain>
    </source>
</reference>
<dbReference type="SUPFAM" id="SSF55073">
    <property type="entry name" value="Nucleotide cyclase"/>
    <property type="match status" value="1"/>
</dbReference>
<evidence type="ECO:0000259" key="4">
    <source>
        <dbReference type="PROSITE" id="PS50113"/>
    </source>
</evidence>
<feature type="domain" description="PAC" evidence="4">
    <location>
        <begin position="92"/>
        <end position="144"/>
    </location>
</feature>
<dbReference type="EMBL" id="JAHZST010000014">
    <property type="protein sequence ID" value="MBW8185471.1"/>
    <property type="molecule type" value="Genomic_DNA"/>
</dbReference>
<comment type="catalytic activity">
    <reaction evidence="2">
        <text>2 GTP = 3',3'-c-di-GMP + 2 diphosphate</text>
        <dbReference type="Rhea" id="RHEA:24898"/>
        <dbReference type="ChEBI" id="CHEBI:33019"/>
        <dbReference type="ChEBI" id="CHEBI:37565"/>
        <dbReference type="ChEBI" id="CHEBI:58805"/>
        <dbReference type="EC" id="2.7.7.65"/>
    </reaction>
</comment>
<evidence type="ECO:0000313" key="7">
    <source>
        <dbReference type="Proteomes" id="UP001195963"/>
    </source>
</evidence>
<dbReference type="RefSeq" id="WP_220110891.1">
    <property type="nucleotide sequence ID" value="NZ_JAHZST010000014.1"/>
</dbReference>
<dbReference type="EC" id="2.7.7.65" evidence="1"/>
<dbReference type="NCBIfam" id="TIGR00254">
    <property type="entry name" value="GGDEF"/>
    <property type="match status" value="1"/>
</dbReference>
<keyword evidence="6" id="KW-0548">Nucleotidyltransferase</keyword>
<gene>
    <name evidence="6" type="ORF">K0625_17615</name>
</gene>
<feature type="domain" description="GGDEF" evidence="5">
    <location>
        <begin position="176"/>
        <end position="306"/>
    </location>
</feature>
<protein>
    <recommendedName>
        <fullName evidence="1">diguanylate cyclase</fullName>
        <ecNumber evidence="1">2.7.7.65</ecNumber>
    </recommendedName>
</protein>
<sequence length="306" mass="35435">MNMDNSLLNSELITFISSNSPLLQVLVDTMPVPIFYKDRKGCYLGCNRAFEEFIELPRDELIGRNVYQLYDKELADVYAAADRELMEKPGKQVYEKQIRTLKGLTRFVKFHKTSFVDSQQNVAGIIGIIFDITEQKRLEMQLVRHATYDDLTGLLNRREGLNRVSERYELAKRTAEPFSLLMMDVDHFKRVNDQHGHLVGDKALKFIAELLRGVIRQEDILIRYGGEEFMLLLINVDEALALELAESCRFELARRTMKVGKHQEISFTLSIGLSSYREQVLTELIHEADTALYEAKNRNRNNVCIY</sequence>
<dbReference type="InterPro" id="IPR000014">
    <property type="entry name" value="PAS"/>
</dbReference>
<evidence type="ECO:0000256" key="1">
    <source>
        <dbReference type="ARBA" id="ARBA00012528"/>
    </source>
</evidence>
<dbReference type="PROSITE" id="PS50887">
    <property type="entry name" value="GGDEF"/>
    <property type="match status" value="1"/>
</dbReference>
<dbReference type="NCBIfam" id="TIGR00229">
    <property type="entry name" value="sensory_box"/>
    <property type="match status" value="1"/>
</dbReference>
<dbReference type="InterPro" id="IPR043128">
    <property type="entry name" value="Rev_trsase/Diguanyl_cyclase"/>
</dbReference>
<proteinExistence type="predicted"/>
<evidence type="ECO:0000259" key="5">
    <source>
        <dbReference type="PROSITE" id="PS50887"/>
    </source>
</evidence>
<dbReference type="Pfam" id="PF08448">
    <property type="entry name" value="PAS_4"/>
    <property type="match status" value="1"/>
</dbReference>
<evidence type="ECO:0000259" key="3">
    <source>
        <dbReference type="PROSITE" id="PS50112"/>
    </source>
</evidence>
<dbReference type="InterPro" id="IPR000160">
    <property type="entry name" value="GGDEF_dom"/>
</dbReference>
<dbReference type="GO" id="GO:0052621">
    <property type="term" value="F:diguanylate cyclase activity"/>
    <property type="evidence" value="ECO:0007669"/>
    <property type="project" value="UniProtKB-EC"/>
</dbReference>
<keyword evidence="7" id="KW-1185">Reference proteome</keyword>
<keyword evidence="6" id="KW-0808">Transferase</keyword>
<dbReference type="InterPro" id="IPR035965">
    <property type="entry name" value="PAS-like_dom_sf"/>
</dbReference>
<dbReference type="CDD" id="cd00130">
    <property type="entry name" value="PAS"/>
    <property type="match status" value="1"/>
</dbReference>
<feature type="domain" description="PAS" evidence="3">
    <location>
        <begin position="19"/>
        <end position="97"/>
    </location>
</feature>
<dbReference type="SUPFAM" id="SSF55785">
    <property type="entry name" value="PYP-like sensor domain (PAS domain)"/>
    <property type="match status" value="1"/>
</dbReference>
<evidence type="ECO:0000256" key="2">
    <source>
        <dbReference type="ARBA" id="ARBA00034247"/>
    </source>
</evidence>
<dbReference type="CDD" id="cd01949">
    <property type="entry name" value="GGDEF"/>
    <property type="match status" value="1"/>
</dbReference>
<dbReference type="PROSITE" id="PS50113">
    <property type="entry name" value="PAC"/>
    <property type="match status" value="1"/>
</dbReference>
<dbReference type="PANTHER" id="PTHR45138:SF9">
    <property type="entry name" value="DIGUANYLATE CYCLASE DGCM-RELATED"/>
    <property type="match status" value="1"/>
</dbReference>
<organism evidence="6 7">
    <name type="scientific">Shewanella nanhaiensis</name>
    <dbReference type="NCBI Taxonomy" id="2864872"/>
    <lineage>
        <taxon>Bacteria</taxon>
        <taxon>Pseudomonadati</taxon>
        <taxon>Pseudomonadota</taxon>
        <taxon>Gammaproteobacteria</taxon>
        <taxon>Alteromonadales</taxon>
        <taxon>Shewanellaceae</taxon>
        <taxon>Shewanella</taxon>
    </lineage>
</organism>
<dbReference type="Proteomes" id="UP001195963">
    <property type="component" value="Unassembled WGS sequence"/>
</dbReference>
<dbReference type="PROSITE" id="PS50112">
    <property type="entry name" value="PAS"/>
    <property type="match status" value="1"/>
</dbReference>
<dbReference type="Gene3D" id="3.30.70.270">
    <property type="match status" value="1"/>
</dbReference>
<dbReference type="PANTHER" id="PTHR45138">
    <property type="entry name" value="REGULATORY COMPONENTS OF SENSORY TRANSDUCTION SYSTEM"/>
    <property type="match status" value="1"/>
</dbReference>
<dbReference type="SMART" id="SM00091">
    <property type="entry name" value="PAS"/>
    <property type="match status" value="1"/>
</dbReference>
<dbReference type="SMART" id="SM00267">
    <property type="entry name" value="GGDEF"/>
    <property type="match status" value="1"/>
</dbReference>
<comment type="caution">
    <text evidence="6">The sequence shown here is derived from an EMBL/GenBank/DDBJ whole genome shotgun (WGS) entry which is preliminary data.</text>
</comment>
<dbReference type="Pfam" id="PF00990">
    <property type="entry name" value="GGDEF"/>
    <property type="match status" value="1"/>
</dbReference>
<name>A0ABS7E709_9GAMM</name>
<dbReference type="InterPro" id="IPR050469">
    <property type="entry name" value="Diguanylate_Cyclase"/>
</dbReference>
<dbReference type="InterPro" id="IPR029787">
    <property type="entry name" value="Nucleotide_cyclase"/>
</dbReference>
<dbReference type="Gene3D" id="3.30.450.20">
    <property type="entry name" value="PAS domain"/>
    <property type="match status" value="1"/>
</dbReference>
<dbReference type="InterPro" id="IPR013656">
    <property type="entry name" value="PAS_4"/>
</dbReference>